<keyword evidence="8" id="KW-1185">Reference proteome</keyword>
<evidence type="ECO:0000256" key="3">
    <source>
        <dbReference type="ARBA" id="ARBA00022692"/>
    </source>
</evidence>
<name>A0ABS6TBF3_9ENTE</name>
<protein>
    <submittedName>
        <fullName evidence="7">AI-2E family transporter</fullName>
    </submittedName>
</protein>
<dbReference type="RefSeq" id="WP_218325266.1">
    <property type="nucleotide sequence ID" value="NZ_JAHUZB010000002.1"/>
</dbReference>
<accession>A0ABS6TBF3</accession>
<sequence length="341" mass="38902">MYQKFIENTTLRRLTVLVSVIIVLFCVREFMTTILLTFIFTLLAVKSVDLIQRWLKLPTFLLTMLLYFIAVFVVYLLVTKYANFLINQVIHTYNTLFAFYQNQSKEAEGVVKFVANYLETHNWQDKLESGASIVFTQLQNAGRLTIAFIMSFLLSFFFMVEKKKTVRFSGSFLTSHFAWYFKDLAYFGSIFIETFGVVIEVQILIAVVNTIVTTIGLGIIGFSQLPTLAIMIFFLSLIPVAGVIFSCVPLTLIAYSTGGIQTVIYVLVLIIVVHCVEAYVLNPQFMSSRTNLPIFFTFVILLISEHFLGLWGLLVGIPIFNFFLEILDVQVPSFKKKTAQK</sequence>
<dbReference type="PANTHER" id="PTHR21716">
    <property type="entry name" value="TRANSMEMBRANE PROTEIN"/>
    <property type="match status" value="1"/>
</dbReference>
<feature type="transmembrane region" description="Helical" evidence="6">
    <location>
        <begin position="198"/>
        <end position="220"/>
    </location>
</feature>
<dbReference type="EMBL" id="JAHUZB010000002">
    <property type="protein sequence ID" value="MBV7390217.1"/>
    <property type="molecule type" value="Genomic_DNA"/>
</dbReference>
<evidence type="ECO:0000313" key="8">
    <source>
        <dbReference type="Proteomes" id="UP000774130"/>
    </source>
</evidence>
<organism evidence="7 8">
    <name type="scientific">Enterococcus alishanensis</name>
    <dbReference type="NCBI Taxonomy" id="1303817"/>
    <lineage>
        <taxon>Bacteria</taxon>
        <taxon>Bacillati</taxon>
        <taxon>Bacillota</taxon>
        <taxon>Bacilli</taxon>
        <taxon>Lactobacillales</taxon>
        <taxon>Enterococcaceae</taxon>
        <taxon>Enterococcus</taxon>
    </lineage>
</organism>
<evidence type="ECO:0000256" key="6">
    <source>
        <dbReference type="SAM" id="Phobius"/>
    </source>
</evidence>
<keyword evidence="5 6" id="KW-0472">Membrane</keyword>
<keyword evidence="3 6" id="KW-0812">Transmembrane</keyword>
<dbReference type="Proteomes" id="UP000774130">
    <property type="component" value="Unassembled WGS sequence"/>
</dbReference>
<feature type="transmembrane region" description="Helical" evidence="6">
    <location>
        <begin position="141"/>
        <end position="160"/>
    </location>
</feature>
<evidence type="ECO:0000256" key="2">
    <source>
        <dbReference type="ARBA" id="ARBA00009773"/>
    </source>
</evidence>
<comment type="caution">
    <text evidence="7">The sequence shown here is derived from an EMBL/GenBank/DDBJ whole genome shotgun (WGS) entry which is preliminary data.</text>
</comment>
<dbReference type="Pfam" id="PF01594">
    <property type="entry name" value="AI-2E_transport"/>
    <property type="match status" value="1"/>
</dbReference>
<feature type="transmembrane region" description="Helical" evidence="6">
    <location>
        <begin position="232"/>
        <end position="256"/>
    </location>
</feature>
<feature type="transmembrane region" description="Helical" evidence="6">
    <location>
        <begin position="57"/>
        <end position="78"/>
    </location>
</feature>
<feature type="transmembrane region" description="Helical" evidence="6">
    <location>
        <begin position="294"/>
        <end position="324"/>
    </location>
</feature>
<comment type="subcellular location">
    <subcellularLocation>
        <location evidence="1">Membrane</location>
        <topology evidence="1">Multi-pass membrane protein</topology>
    </subcellularLocation>
</comment>
<evidence type="ECO:0000256" key="1">
    <source>
        <dbReference type="ARBA" id="ARBA00004141"/>
    </source>
</evidence>
<gene>
    <name evidence="7" type="ORF">KUA55_05955</name>
</gene>
<dbReference type="PANTHER" id="PTHR21716:SF62">
    <property type="entry name" value="TRANSPORT PROTEIN YDBI-RELATED"/>
    <property type="match status" value="1"/>
</dbReference>
<feature type="transmembrane region" description="Helical" evidence="6">
    <location>
        <begin position="20"/>
        <end position="45"/>
    </location>
</feature>
<evidence type="ECO:0000256" key="5">
    <source>
        <dbReference type="ARBA" id="ARBA00023136"/>
    </source>
</evidence>
<feature type="transmembrane region" description="Helical" evidence="6">
    <location>
        <begin position="262"/>
        <end position="282"/>
    </location>
</feature>
<keyword evidence="4 6" id="KW-1133">Transmembrane helix</keyword>
<evidence type="ECO:0000313" key="7">
    <source>
        <dbReference type="EMBL" id="MBV7390217.1"/>
    </source>
</evidence>
<comment type="similarity">
    <text evidence="2">Belongs to the autoinducer-2 exporter (AI-2E) (TC 2.A.86) family.</text>
</comment>
<evidence type="ECO:0000256" key="4">
    <source>
        <dbReference type="ARBA" id="ARBA00022989"/>
    </source>
</evidence>
<proteinExistence type="inferred from homology"/>
<dbReference type="InterPro" id="IPR002549">
    <property type="entry name" value="AI-2E-like"/>
</dbReference>
<reference evidence="7 8" key="1">
    <citation type="submission" date="2021-06" db="EMBL/GenBank/DDBJ databases">
        <title>Enterococcus alishanensis sp. nov., a novel lactic acid bacterium isolated from fresh coffee beans.</title>
        <authorList>
            <person name="Chen Y.-S."/>
        </authorList>
    </citation>
    <scope>NUCLEOTIDE SEQUENCE [LARGE SCALE GENOMIC DNA]</scope>
    <source>
        <strain evidence="7 8">ALS3</strain>
    </source>
</reference>